<proteinExistence type="predicted"/>
<sequence>MTERLLLDEHYSGSIADALLERGHDVIAVVADLDLRGASDAEVYRWAAENDRRVVTENVKDFRPLLMQAQASDGPAAALLLVSPRRFPRGRGDRASAIIAALETWLEAGEPRPIEDWLA</sequence>
<name>A0A1P8UAV7_9MICO</name>
<dbReference type="InterPro" id="IPR041049">
    <property type="entry name" value="DUF5615"/>
</dbReference>
<reference evidence="2 3" key="1">
    <citation type="submission" date="2016-12" db="EMBL/GenBank/DDBJ databases">
        <title>Complete genome sequence of Microbacterium aurum KACC 15219.</title>
        <authorList>
            <person name="Jung Y."/>
            <person name="Shin J.-H."/>
            <person name="Lee Y.-J."/>
            <person name="Yi H."/>
            <person name="Bahn Y.-S."/>
            <person name="Kim J.F."/>
            <person name="Lee D.-W."/>
        </authorList>
    </citation>
    <scope>NUCLEOTIDE SEQUENCE [LARGE SCALE GENOMIC DNA]</scope>
    <source>
        <strain evidence="2 3">KACC 15219</strain>
    </source>
</reference>
<organism evidence="2 3">
    <name type="scientific">Microbacterium aurum</name>
    <dbReference type="NCBI Taxonomy" id="36805"/>
    <lineage>
        <taxon>Bacteria</taxon>
        <taxon>Bacillati</taxon>
        <taxon>Actinomycetota</taxon>
        <taxon>Actinomycetes</taxon>
        <taxon>Micrococcales</taxon>
        <taxon>Microbacteriaceae</taxon>
        <taxon>Microbacterium</taxon>
    </lineage>
</organism>
<dbReference type="EMBL" id="CP018762">
    <property type="protein sequence ID" value="APZ35240.1"/>
    <property type="molecule type" value="Genomic_DNA"/>
</dbReference>
<protein>
    <recommendedName>
        <fullName evidence="1">DUF5615 domain-containing protein</fullName>
    </recommendedName>
</protein>
<evidence type="ECO:0000313" key="3">
    <source>
        <dbReference type="Proteomes" id="UP000187185"/>
    </source>
</evidence>
<dbReference type="STRING" id="36805.BOH66_14035"/>
<dbReference type="KEGG" id="maur:BOH66_14035"/>
<keyword evidence="3" id="KW-1185">Reference proteome</keyword>
<evidence type="ECO:0000313" key="2">
    <source>
        <dbReference type="EMBL" id="APZ35240.1"/>
    </source>
</evidence>
<gene>
    <name evidence="2" type="ORF">BOH66_14035</name>
</gene>
<dbReference type="AlphaFoldDB" id="A0A1P8UAV7"/>
<dbReference type="RefSeq" id="WP_076691618.1">
    <property type="nucleotide sequence ID" value="NZ_CP018762.1"/>
</dbReference>
<dbReference type="Proteomes" id="UP000187185">
    <property type="component" value="Chromosome"/>
</dbReference>
<accession>A0A1P8UAV7</accession>
<evidence type="ECO:0000259" key="1">
    <source>
        <dbReference type="Pfam" id="PF18480"/>
    </source>
</evidence>
<feature type="domain" description="DUF5615" evidence="1">
    <location>
        <begin position="4"/>
        <end position="69"/>
    </location>
</feature>
<dbReference type="Pfam" id="PF18480">
    <property type="entry name" value="DUF5615"/>
    <property type="match status" value="1"/>
</dbReference>